<protein>
    <recommendedName>
        <fullName evidence="5">Lipoprotein</fullName>
    </recommendedName>
</protein>
<dbReference type="EMBL" id="QURN01000006">
    <property type="protein sequence ID" value="RFC67842.1"/>
    <property type="molecule type" value="Genomic_DNA"/>
</dbReference>
<dbReference type="RefSeq" id="WP_116623676.1">
    <property type="nucleotide sequence ID" value="NZ_QURN01000006.1"/>
</dbReference>
<keyword evidence="4" id="KW-1185">Reference proteome</keyword>
<dbReference type="PROSITE" id="PS51257">
    <property type="entry name" value="PROKAR_LIPOPROTEIN"/>
    <property type="match status" value="1"/>
</dbReference>
<dbReference type="Proteomes" id="UP000262379">
    <property type="component" value="Unassembled WGS sequence"/>
</dbReference>
<accession>A0A371XF44</accession>
<evidence type="ECO:0008006" key="5">
    <source>
        <dbReference type="Google" id="ProtNLM"/>
    </source>
</evidence>
<evidence type="ECO:0000313" key="4">
    <source>
        <dbReference type="Proteomes" id="UP000262379"/>
    </source>
</evidence>
<proteinExistence type="predicted"/>
<evidence type="ECO:0000256" key="2">
    <source>
        <dbReference type="SAM" id="SignalP"/>
    </source>
</evidence>
<gene>
    <name evidence="3" type="ORF">DY251_09670</name>
</gene>
<keyword evidence="2" id="KW-0732">Signal</keyword>
<feature type="region of interest" description="Disordered" evidence="1">
    <location>
        <begin position="54"/>
        <end position="102"/>
    </location>
</feature>
<feature type="compositionally biased region" description="Polar residues" evidence="1">
    <location>
        <begin position="61"/>
        <end position="72"/>
    </location>
</feature>
<comment type="caution">
    <text evidence="3">The sequence shown here is derived from an EMBL/GenBank/DDBJ whole genome shotgun (WGS) entry which is preliminary data.</text>
</comment>
<reference evidence="4" key="1">
    <citation type="submission" date="2018-08" db="EMBL/GenBank/DDBJ databases">
        <authorList>
            <person name="Im W.T."/>
        </authorList>
    </citation>
    <scope>NUCLEOTIDE SEQUENCE [LARGE SCALE GENOMIC DNA]</scope>
    <source>
        <strain evidence="4">LA-28</strain>
    </source>
</reference>
<feature type="compositionally biased region" description="Basic and acidic residues" evidence="1">
    <location>
        <begin position="83"/>
        <end position="94"/>
    </location>
</feature>
<feature type="chain" id="PRO_5016876813" description="Lipoprotein" evidence="2">
    <location>
        <begin position="19"/>
        <end position="124"/>
    </location>
</feature>
<name>A0A371XF44_9HYPH</name>
<evidence type="ECO:0000313" key="3">
    <source>
        <dbReference type="EMBL" id="RFC67842.1"/>
    </source>
</evidence>
<dbReference type="AlphaFoldDB" id="A0A371XF44"/>
<evidence type="ECO:0000256" key="1">
    <source>
        <dbReference type="SAM" id="MobiDB-lite"/>
    </source>
</evidence>
<organism evidence="3 4">
    <name type="scientific">Mesorhizobium denitrificans</name>
    <dbReference type="NCBI Taxonomy" id="2294114"/>
    <lineage>
        <taxon>Bacteria</taxon>
        <taxon>Pseudomonadati</taxon>
        <taxon>Pseudomonadota</taxon>
        <taxon>Alphaproteobacteria</taxon>
        <taxon>Hyphomicrobiales</taxon>
        <taxon>Phyllobacteriaceae</taxon>
        <taxon>Mesorhizobium</taxon>
    </lineage>
</organism>
<feature type="compositionally biased region" description="Low complexity" evidence="1">
    <location>
        <begin position="73"/>
        <end position="82"/>
    </location>
</feature>
<sequence length="124" mass="13902">MSGFAKFLIVLLFPLTLAACSTTDNDRVADQNKCSSYGFEPGTDGFANCMMKRDNRRADQQTDQQKTMTWLEQQDQQAQQRRQANDDIDPRPAFDKNGNPNFDAQGNYIGCHGVGCMVDDPDNN</sequence>
<feature type="signal peptide" evidence="2">
    <location>
        <begin position="1"/>
        <end position="18"/>
    </location>
</feature>